<keyword evidence="1" id="KW-0472">Membrane</keyword>
<feature type="transmembrane region" description="Helical" evidence="1">
    <location>
        <begin position="82"/>
        <end position="103"/>
    </location>
</feature>
<feature type="transmembrane region" description="Helical" evidence="1">
    <location>
        <begin position="46"/>
        <end position="67"/>
    </location>
</feature>
<accession>A0A086ZZ01</accession>
<dbReference type="AlphaFoldDB" id="A0A086ZZ01"/>
<evidence type="ECO:0000313" key="2">
    <source>
        <dbReference type="EMBL" id="KFI51751.1"/>
    </source>
</evidence>
<gene>
    <name evidence="2" type="ORF">BBIA_0667</name>
</gene>
<organism evidence="2 3">
    <name type="scientific">Bifidobacterium biavatii DSM 23969</name>
    <dbReference type="NCBI Taxonomy" id="1437608"/>
    <lineage>
        <taxon>Bacteria</taxon>
        <taxon>Bacillati</taxon>
        <taxon>Actinomycetota</taxon>
        <taxon>Actinomycetes</taxon>
        <taxon>Bifidobacteriales</taxon>
        <taxon>Bifidobacteriaceae</taxon>
        <taxon>Bifidobacterium</taxon>
    </lineage>
</organism>
<dbReference type="OrthoDB" id="3238897at2"/>
<dbReference type="Proteomes" id="UP000029108">
    <property type="component" value="Unassembled WGS sequence"/>
</dbReference>
<feature type="transmembrane region" description="Helical" evidence="1">
    <location>
        <begin position="6"/>
        <end position="26"/>
    </location>
</feature>
<protein>
    <submittedName>
        <fullName evidence="2">C4-dicarboxylate ABC transporter</fullName>
    </submittedName>
</protein>
<dbReference type="RefSeq" id="WP_033493690.1">
    <property type="nucleotide sequence ID" value="NZ_JDUU01000010.1"/>
</dbReference>
<dbReference type="EMBL" id="JGYN01000008">
    <property type="protein sequence ID" value="KFI51751.1"/>
    <property type="molecule type" value="Genomic_DNA"/>
</dbReference>
<dbReference type="STRING" id="1437608.GCA_000771645_00235"/>
<proteinExistence type="predicted"/>
<keyword evidence="1" id="KW-1133">Transmembrane helix</keyword>
<evidence type="ECO:0000313" key="3">
    <source>
        <dbReference type="Proteomes" id="UP000029108"/>
    </source>
</evidence>
<evidence type="ECO:0000256" key="1">
    <source>
        <dbReference type="SAM" id="Phobius"/>
    </source>
</evidence>
<comment type="caution">
    <text evidence="2">The sequence shown here is derived from an EMBL/GenBank/DDBJ whole genome shotgun (WGS) entry which is preliminary data.</text>
</comment>
<dbReference type="eggNOG" id="ENOG5030F8H">
    <property type="taxonomic scope" value="Bacteria"/>
</dbReference>
<reference evidence="2 3" key="1">
    <citation type="submission" date="2014-03" db="EMBL/GenBank/DDBJ databases">
        <title>Genomics of Bifidobacteria.</title>
        <authorList>
            <person name="Ventura M."/>
            <person name="Milani C."/>
            <person name="Lugli G.A."/>
        </authorList>
    </citation>
    <scope>NUCLEOTIDE SEQUENCE [LARGE SCALE GENOMIC DNA]</scope>
    <source>
        <strain evidence="2 3">DSM 23969</strain>
    </source>
</reference>
<sequence length="124" mass="13865">MTDAVPMLLWLFSLAWSGGVCLITVIRGRFLSGERHPDVEPVSWNVVYAQVASVVLCAVPFMAFMLMQHDIGDGMRDFYERYLIVGAGIGIAMVVLEWSLMFAQAKRAERAQMDRVLRGGIGRK</sequence>
<name>A0A086ZZ01_9BIFI</name>
<keyword evidence="3" id="KW-1185">Reference proteome</keyword>
<keyword evidence="1" id="KW-0812">Transmembrane</keyword>